<dbReference type="Proteomes" id="UP000032180">
    <property type="component" value="Chromosome 10"/>
</dbReference>
<keyword evidence="1" id="KW-0040">ANK repeat</keyword>
<dbReference type="InterPro" id="IPR051616">
    <property type="entry name" value="Cul2-RING_E3_ligase_SR"/>
</dbReference>
<reference evidence="2" key="3">
    <citation type="submission" date="2015-04" db="UniProtKB">
        <authorList>
            <consortium name="EnsemblPlants"/>
        </authorList>
    </citation>
    <scope>IDENTIFICATION</scope>
</reference>
<dbReference type="EnsemblPlants" id="LPERR10G04790.2">
    <property type="protein sequence ID" value="LPERR10G04790.2"/>
    <property type="gene ID" value="LPERR10G04790"/>
</dbReference>
<organism evidence="2 3">
    <name type="scientific">Leersia perrieri</name>
    <dbReference type="NCBI Taxonomy" id="77586"/>
    <lineage>
        <taxon>Eukaryota</taxon>
        <taxon>Viridiplantae</taxon>
        <taxon>Streptophyta</taxon>
        <taxon>Embryophyta</taxon>
        <taxon>Tracheophyta</taxon>
        <taxon>Spermatophyta</taxon>
        <taxon>Magnoliopsida</taxon>
        <taxon>Liliopsida</taxon>
        <taxon>Poales</taxon>
        <taxon>Poaceae</taxon>
        <taxon>BOP clade</taxon>
        <taxon>Oryzoideae</taxon>
        <taxon>Oryzeae</taxon>
        <taxon>Oryzinae</taxon>
        <taxon>Leersia</taxon>
    </lineage>
</organism>
<evidence type="ECO:0000256" key="1">
    <source>
        <dbReference type="PROSITE-ProRule" id="PRU00023"/>
    </source>
</evidence>
<dbReference type="STRING" id="77586.A0A0D9XIU8"/>
<evidence type="ECO:0000313" key="2">
    <source>
        <dbReference type="EnsemblPlants" id="LPERR10G04790.2"/>
    </source>
</evidence>
<keyword evidence="3" id="KW-1185">Reference proteome</keyword>
<feature type="repeat" description="ANK" evidence="1">
    <location>
        <begin position="197"/>
        <end position="229"/>
    </location>
</feature>
<dbReference type="Gramene" id="LPERR10G04790.2">
    <property type="protein sequence ID" value="LPERR10G04790.2"/>
    <property type="gene ID" value="LPERR10G04790"/>
</dbReference>
<reference evidence="3" key="2">
    <citation type="submission" date="2013-12" db="EMBL/GenBank/DDBJ databases">
        <authorList>
            <person name="Yu Y."/>
            <person name="Lee S."/>
            <person name="de Baynast K."/>
            <person name="Wissotski M."/>
            <person name="Liu L."/>
            <person name="Talag J."/>
            <person name="Goicoechea J."/>
            <person name="Angelova A."/>
            <person name="Jetty R."/>
            <person name="Kudrna D."/>
            <person name="Golser W."/>
            <person name="Rivera L."/>
            <person name="Zhang J."/>
            <person name="Wing R."/>
        </authorList>
    </citation>
    <scope>NUCLEOTIDE SEQUENCE</scope>
</reference>
<dbReference type="PANTHER" id="PTHR46224:SF68">
    <property type="entry name" value="OS08G0325400 PROTEIN"/>
    <property type="match status" value="1"/>
</dbReference>
<sequence>MVAGRPPLSRARMASAKFTEEMHLVLLNAAYDGDLRLLKRVIYVLDNGRGRPRQVVYAARADGVWALHLAAGNEQMGVCRFLVQGLRVDVNIADDKGPYPLSNVWFLYLIRTSCQQFQDLLIWQCPVFVCVGITPLVYAVISENAAVVKYLLDHGADPNKADDDGLSPLHSVAGIGDCEMIELLLAKGAYVDPIADEVGTPLHLATKERKVGAVKALLDHNADCNKTYMIFGLYPMTPLFQAVNVSSVECVKLLVEAGANINSDCISAASLDCAMGNNGSTECLNFLLEAGANRHAPNNAPVTTEGTEGLCRELFTAYSWQESSYVADCKGP</sequence>
<protein>
    <submittedName>
        <fullName evidence="2">Uncharacterized protein</fullName>
    </submittedName>
</protein>
<dbReference type="eggNOG" id="KOG0504">
    <property type="taxonomic scope" value="Eukaryota"/>
</dbReference>
<accession>A0A0D9XIU8</accession>
<name>A0A0D9XIU8_9ORYZ</name>
<dbReference type="InterPro" id="IPR002110">
    <property type="entry name" value="Ankyrin_rpt"/>
</dbReference>
<evidence type="ECO:0000313" key="3">
    <source>
        <dbReference type="Proteomes" id="UP000032180"/>
    </source>
</evidence>
<dbReference type="PROSITE" id="PS50297">
    <property type="entry name" value="ANK_REP_REGION"/>
    <property type="match status" value="4"/>
</dbReference>
<dbReference type="HOGENOM" id="CLU_000134_44_2_1"/>
<dbReference type="AlphaFoldDB" id="A0A0D9XIU8"/>
<dbReference type="Pfam" id="PF12796">
    <property type="entry name" value="Ank_2"/>
    <property type="match status" value="2"/>
</dbReference>
<dbReference type="SMART" id="SM00248">
    <property type="entry name" value="ANK"/>
    <property type="match status" value="6"/>
</dbReference>
<dbReference type="InterPro" id="IPR036770">
    <property type="entry name" value="Ankyrin_rpt-contain_sf"/>
</dbReference>
<feature type="repeat" description="ANK" evidence="1">
    <location>
        <begin position="234"/>
        <end position="262"/>
    </location>
</feature>
<dbReference type="PANTHER" id="PTHR46224">
    <property type="entry name" value="ANKYRIN REPEAT FAMILY PROTEIN"/>
    <property type="match status" value="1"/>
</dbReference>
<dbReference type="Pfam" id="PF00023">
    <property type="entry name" value="Ank"/>
    <property type="match status" value="1"/>
</dbReference>
<reference evidence="2 3" key="1">
    <citation type="submission" date="2012-08" db="EMBL/GenBank/DDBJ databases">
        <title>Oryza genome evolution.</title>
        <authorList>
            <person name="Wing R.A."/>
        </authorList>
    </citation>
    <scope>NUCLEOTIDE SEQUENCE</scope>
</reference>
<proteinExistence type="predicted"/>
<dbReference type="Gene3D" id="1.25.40.20">
    <property type="entry name" value="Ankyrin repeat-containing domain"/>
    <property type="match status" value="2"/>
</dbReference>
<feature type="repeat" description="ANK" evidence="1">
    <location>
        <begin position="164"/>
        <end position="196"/>
    </location>
</feature>
<feature type="repeat" description="ANK" evidence="1">
    <location>
        <begin position="131"/>
        <end position="163"/>
    </location>
</feature>
<dbReference type="PROSITE" id="PS50088">
    <property type="entry name" value="ANK_REPEAT"/>
    <property type="match status" value="4"/>
</dbReference>
<dbReference type="SUPFAM" id="SSF48403">
    <property type="entry name" value="Ankyrin repeat"/>
    <property type="match status" value="1"/>
</dbReference>